<dbReference type="AlphaFoldDB" id="A0A450ZLQ4"/>
<dbReference type="EMBL" id="CAADFY010000053">
    <property type="protein sequence ID" value="VFK54749.1"/>
    <property type="molecule type" value="Genomic_DNA"/>
</dbReference>
<evidence type="ECO:0000313" key="1">
    <source>
        <dbReference type="EMBL" id="VFK54749.1"/>
    </source>
</evidence>
<protein>
    <submittedName>
        <fullName evidence="1">Uncharacterized protein</fullName>
    </submittedName>
</protein>
<proteinExistence type="predicted"/>
<gene>
    <name evidence="2" type="ORF">BECKTUN1418E_GA0071001_105011</name>
    <name evidence="1" type="ORF">BECKTUN1418F_GA0071002_105311</name>
</gene>
<name>A0A450ZLQ4_9GAMM</name>
<accession>A0A450ZLQ4</accession>
<dbReference type="EMBL" id="CAADFV010000050">
    <property type="protein sequence ID" value="VFK58688.1"/>
    <property type="molecule type" value="Genomic_DNA"/>
</dbReference>
<sequence>MRQILRAVYYAASCIKGLREVASLGNSLEKAPGSGCAELIPYLENSEKTRQNRSIGITIGTGIKKFDENLSGIVLDFS</sequence>
<reference evidence="1" key="1">
    <citation type="submission" date="2019-02" db="EMBL/GenBank/DDBJ databases">
        <authorList>
            <person name="Gruber-Vodicka R. H."/>
            <person name="Seah K. B. B."/>
        </authorList>
    </citation>
    <scope>NUCLEOTIDE SEQUENCE</scope>
    <source>
        <strain evidence="2">BECK_BY2</strain>
        <strain evidence="1">BECK_BY3</strain>
    </source>
</reference>
<evidence type="ECO:0000313" key="2">
    <source>
        <dbReference type="EMBL" id="VFK58688.1"/>
    </source>
</evidence>
<organism evidence="1">
    <name type="scientific">Candidatus Kentrum sp. TUN</name>
    <dbReference type="NCBI Taxonomy" id="2126343"/>
    <lineage>
        <taxon>Bacteria</taxon>
        <taxon>Pseudomonadati</taxon>
        <taxon>Pseudomonadota</taxon>
        <taxon>Gammaproteobacteria</taxon>
        <taxon>Candidatus Kentrum</taxon>
    </lineage>
</organism>